<keyword evidence="3" id="KW-0732">Signal</keyword>
<dbReference type="GO" id="GO:0007166">
    <property type="term" value="P:cell surface receptor signaling pathway"/>
    <property type="evidence" value="ECO:0007669"/>
    <property type="project" value="InterPro"/>
</dbReference>
<evidence type="ECO:0000313" key="10">
    <source>
        <dbReference type="EMBL" id="CAK5276138.1"/>
    </source>
</evidence>
<keyword evidence="2" id="KW-0812">Transmembrane</keyword>
<dbReference type="GO" id="GO:0005789">
    <property type="term" value="C:endoplasmic reticulum membrane"/>
    <property type="evidence" value="ECO:0007669"/>
    <property type="project" value="UniProtKB-SubCell"/>
</dbReference>
<sequence>MLSWLSKHRPKRRKPQTPGPASAPAQTSDEKPGLRTSLRRGSLLFRPRRQDTDATLVDTADTDSTVCSLEGSDEYAAGKEIPVRCASPDPFDSPPPSPLNKTLTLSLHNGVPFDCEPTVKAHRSKLSKAVVGVASSVGAILEASIVVGEAANIPLLKGVAGIVLLLANSVEATEANKTDCTRLSKMVLELASVAARHAERQEHRHQLSYALDHLGQAFSRILHVLQVRSKRSYARRLIEADNDRDLILECEKELQYFLDIFQIKSSISMSVAVKRKDTAGESFERQISDAMSPIKALLPTESVSEPVVEIPPAPQIFHGRSAELEALVKMFAGTEQAHAVILGQIGAGKSALARVLMHQAEIVTTFANRRFLVECKMLKTAVDVVSQLASFLNVSSDAKAVKAKLSALPASCIVFDDLDAVWDSEAKLEIEDFLTDLSIISSVSLVLTLRGTQRPLGPAYKKPYLPPLGALSPIAAQNTLTDIADTWDDDAEELLNLVGHLPLPTVLLAQMAQCEPVSFLLDRFREEGMAMFAETDLERILNEAFDSPRVREFPVARDVLEILARRPEGVRKSDVAALVTREVRIPVALVNKCLSTLHKTSLVVQDGSEQLKVPEIVRAYLLYQNRDWLIIMRFLALGTVLSFVALVFSAQVVLEDTTAEDVQAPTEPVVATAKFPESNVFGHVVNGEKNTITITVENLSGQNISLVGVGGSVLNVQNDALIKNLTSFPLSVLLSSSRKINIPYTFNSEFKPGDIRLNIWVAHTLDGSVHHVGAYDSIVTVVEPELSIFDFKMQAIRLFSSSID</sequence>
<accession>A0AAD2HJR5</accession>
<reference evidence="10" key="1">
    <citation type="submission" date="2023-11" db="EMBL/GenBank/DDBJ databases">
        <authorList>
            <person name="De Vega J J."/>
            <person name="De Vega J J."/>
        </authorList>
    </citation>
    <scope>NUCLEOTIDE SEQUENCE</scope>
</reference>
<dbReference type="SUPFAM" id="SSF52540">
    <property type="entry name" value="P-loop containing nucleoside triphosphate hydrolases"/>
    <property type="match status" value="1"/>
</dbReference>
<dbReference type="Proteomes" id="UP001295794">
    <property type="component" value="Unassembled WGS sequence"/>
</dbReference>
<keyword evidence="5" id="KW-1133">Transmembrane helix</keyword>
<dbReference type="CDD" id="cd21037">
    <property type="entry name" value="MLKL_NTD"/>
    <property type="match status" value="1"/>
</dbReference>
<feature type="compositionally biased region" description="Low complexity" evidence="9">
    <location>
        <begin position="34"/>
        <end position="45"/>
    </location>
</feature>
<protein>
    <submittedName>
        <fullName evidence="10">Uncharacterized protein</fullName>
    </submittedName>
</protein>
<evidence type="ECO:0000256" key="8">
    <source>
        <dbReference type="ARBA" id="ARBA00038311"/>
    </source>
</evidence>
<dbReference type="Pfam" id="PF03896">
    <property type="entry name" value="TRAP_alpha"/>
    <property type="match status" value="1"/>
</dbReference>
<evidence type="ECO:0000256" key="3">
    <source>
        <dbReference type="ARBA" id="ARBA00022729"/>
    </source>
</evidence>
<gene>
    <name evidence="10" type="ORF">MYCIT1_LOCUS24258</name>
</gene>
<feature type="region of interest" description="Disordered" evidence="9">
    <location>
        <begin position="1"/>
        <end position="54"/>
    </location>
</feature>
<evidence type="ECO:0000256" key="6">
    <source>
        <dbReference type="ARBA" id="ARBA00023136"/>
    </source>
</evidence>
<organism evidence="10 11">
    <name type="scientific">Mycena citricolor</name>
    <dbReference type="NCBI Taxonomy" id="2018698"/>
    <lineage>
        <taxon>Eukaryota</taxon>
        <taxon>Fungi</taxon>
        <taxon>Dikarya</taxon>
        <taxon>Basidiomycota</taxon>
        <taxon>Agaricomycotina</taxon>
        <taxon>Agaricomycetes</taxon>
        <taxon>Agaricomycetidae</taxon>
        <taxon>Agaricales</taxon>
        <taxon>Marasmiineae</taxon>
        <taxon>Mycenaceae</taxon>
        <taxon>Mycena</taxon>
    </lineage>
</organism>
<dbReference type="InterPro" id="IPR036537">
    <property type="entry name" value="Adaptor_Cbl_N_dom_sf"/>
</dbReference>
<dbReference type="InterPro" id="IPR005595">
    <property type="entry name" value="TRAP_alpha"/>
</dbReference>
<proteinExistence type="inferred from homology"/>
<evidence type="ECO:0000256" key="4">
    <source>
        <dbReference type="ARBA" id="ARBA00022824"/>
    </source>
</evidence>
<evidence type="ECO:0000256" key="9">
    <source>
        <dbReference type="SAM" id="MobiDB-lite"/>
    </source>
</evidence>
<comment type="caution">
    <text evidence="10">The sequence shown here is derived from an EMBL/GenBank/DDBJ whole genome shotgun (WGS) entry which is preliminary data.</text>
</comment>
<name>A0AAD2HJR5_9AGAR</name>
<evidence type="ECO:0000256" key="2">
    <source>
        <dbReference type="ARBA" id="ARBA00022692"/>
    </source>
</evidence>
<comment type="subcellular location">
    <subcellularLocation>
        <location evidence="1">Endoplasmic reticulum membrane</location>
        <topology evidence="1">Single-pass type I membrane protein</topology>
    </subcellularLocation>
</comment>
<comment type="function">
    <text evidence="7">Is probably involved in a pathway contributing to genomic integrity.</text>
</comment>
<keyword evidence="4" id="KW-0256">Endoplasmic reticulum</keyword>
<evidence type="ECO:0000256" key="5">
    <source>
        <dbReference type="ARBA" id="ARBA00022989"/>
    </source>
</evidence>
<dbReference type="Gene3D" id="3.40.50.300">
    <property type="entry name" value="P-loop containing nucleotide triphosphate hydrolases"/>
    <property type="match status" value="1"/>
</dbReference>
<dbReference type="Gene3D" id="1.20.930.20">
    <property type="entry name" value="Adaptor protein Cbl, N-terminal domain"/>
    <property type="match status" value="1"/>
</dbReference>
<evidence type="ECO:0000313" key="11">
    <source>
        <dbReference type="Proteomes" id="UP001295794"/>
    </source>
</evidence>
<keyword evidence="11" id="KW-1185">Reference proteome</keyword>
<evidence type="ECO:0000256" key="7">
    <source>
        <dbReference type="ARBA" id="ARBA00037565"/>
    </source>
</evidence>
<dbReference type="PANTHER" id="PTHR12924">
    <property type="entry name" value="TRANSLOCON-ASSOCIATED PROTEIN, ALPHA SUBUNIT"/>
    <property type="match status" value="1"/>
</dbReference>
<comment type="similarity">
    <text evidence="8">Belongs to the IRC22 family.</text>
</comment>
<dbReference type="InterPro" id="IPR059179">
    <property type="entry name" value="MLKL-like_MCAfunc"/>
</dbReference>
<feature type="compositionally biased region" description="Basic residues" evidence="9">
    <location>
        <begin position="1"/>
        <end position="15"/>
    </location>
</feature>
<dbReference type="AlphaFoldDB" id="A0AAD2HJR5"/>
<dbReference type="EMBL" id="CAVNYO010000405">
    <property type="protein sequence ID" value="CAK5276138.1"/>
    <property type="molecule type" value="Genomic_DNA"/>
</dbReference>
<dbReference type="InterPro" id="IPR027417">
    <property type="entry name" value="P-loop_NTPase"/>
</dbReference>
<keyword evidence="6" id="KW-0472">Membrane</keyword>
<evidence type="ECO:0000256" key="1">
    <source>
        <dbReference type="ARBA" id="ARBA00004115"/>
    </source>
</evidence>
<dbReference type="PANTHER" id="PTHR12924:SF0">
    <property type="entry name" value="TRANSLOCON-ASSOCIATED PROTEIN SUBUNIT ALPHA"/>
    <property type="match status" value="1"/>
</dbReference>